<sequence>MTVALFFFLARGRRLDFPAYHTRARCIGPGFFCLGLISIFLACLFFNNSLGLGNSISYCFQGNYKFLPLGLLIYYVIS</sequence>
<keyword evidence="1" id="KW-0812">Transmembrane</keyword>
<evidence type="ECO:0000313" key="2">
    <source>
        <dbReference type="EMBL" id="PRQ38824.1"/>
    </source>
</evidence>
<evidence type="ECO:0000313" key="3">
    <source>
        <dbReference type="Proteomes" id="UP000238479"/>
    </source>
</evidence>
<organism evidence="2 3">
    <name type="scientific">Rosa chinensis</name>
    <name type="common">China rose</name>
    <dbReference type="NCBI Taxonomy" id="74649"/>
    <lineage>
        <taxon>Eukaryota</taxon>
        <taxon>Viridiplantae</taxon>
        <taxon>Streptophyta</taxon>
        <taxon>Embryophyta</taxon>
        <taxon>Tracheophyta</taxon>
        <taxon>Spermatophyta</taxon>
        <taxon>Magnoliopsida</taxon>
        <taxon>eudicotyledons</taxon>
        <taxon>Gunneridae</taxon>
        <taxon>Pentapetalae</taxon>
        <taxon>rosids</taxon>
        <taxon>fabids</taxon>
        <taxon>Rosales</taxon>
        <taxon>Rosaceae</taxon>
        <taxon>Rosoideae</taxon>
        <taxon>Rosoideae incertae sedis</taxon>
        <taxon>Rosa</taxon>
    </lineage>
</organism>
<evidence type="ECO:0000256" key="1">
    <source>
        <dbReference type="SAM" id="Phobius"/>
    </source>
</evidence>
<feature type="transmembrane region" description="Helical" evidence="1">
    <location>
        <begin position="58"/>
        <end position="77"/>
    </location>
</feature>
<dbReference type="Gramene" id="PRQ38824">
    <property type="protein sequence ID" value="PRQ38824"/>
    <property type="gene ID" value="RchiOBHm_Chr4g0418251"/>
</dbReference>
<proteinExistence type="predicted"/>
<keyword evidence="1" id="KW-0472">Membrane</keyword>
<keyword evidence="1" id="KW-1133">Transmembrane helix</keyword>
<name>A0A2P6QXD3_ROSCH</name>
<reference evidence="2 3" key="1">
    <citation type="journal article" date="2018" name="Nat. Genet.">
        <title>The Rosa genome provides new insights in the design of modern roses.</title>
        <authorList>
            <person name="Bendahmane M."/>
        </authorList>
    </citation>
    <scope>NUCLEOTIDE SEQUENCE [LARGE SCALE GENOMIC DNA]</scope>
    <source>
        <strain evidence="3">cv. Old Blush</strain>
    </source>
</reference>
<keyword evidence="3" id="KW-1185">Reference proteome</keyword>
<dbReference type="Proteomes" id="UP000238479">
    <property type="component" value="Chromosome 4"/>
</dbReference>
<accession>A0A2P6QXD3</accession>
<feature type="transmembrane region" description="Helical" evidence="1">
    <location>
        <begin position="24"/>
        <end position="46"/>
    </location>
</feature>
<gene>
    <name evidence="2" type="ORF">RchiOBHm_Chr4g0418251</name>
</gene>
<comment type="caution">
    <text evidence="2">The sequence shown here is derived from an EMBL/GenBank/DDBJ whole genome shotgun (WGS) entry which is preliminary data.</text>
</comment>
<dbReference type="EMBL" id="PDCK01000042">
    <property type="protein sequence ID" value="PRQ38824.1"/>
    <property type="molecule type" value="Genomic_DNA"/>
</dbReference>
<dbReference type="AlphaFoldDB" id="A0A2P6QXD3"/>
<protein>
    <submittedName>
        <fullName evidence="2">Uncharacterized protein</fullName>
    </submittedName>
</protein>